<gene>
    <name evidence="1" type="ORF">Ciccas_005644</name>
</gene>
<evidence type="ECO:0000313" key="2">
    <source>
        <dbReference type="Proteomes" id="UP001626550"/>
    </source>
</evidence>
<dbReference type="EMBL" id="JBJKFK010000680">
    <property type="protein sequence ID" value="KAL3315724.1"/>
    <property type="molecule type" value="Genomic_DNA"/>
</dbReference>
<dbReference type="AlphaFoldDB" id="A0ABD2Q841"/>
<reference evidence="1 2" key="1">
    <citation type="submission" date="2024-11" db="EMBL/GenBank/DDBJ databases">
        <title>Adaptive evolution of stress response genes in parasites aligns with host niche diversity.</title>
        <authorList>
            <person name="Hahn C."/>
            <person name="Resl P."/>
        </authorList>
    </citation>
    <scope>NUCLEOTIDE SEQUENCE [LARGE SCALE GENOMIC DNA]</scope>
    <source>
        <strain evidence="1">EGGRZ-B1_66</strain>
        <tissue evidence="1">Body</tissue>
    </source>
</reference>
<proteinExistence type="predicted"/>
<keyword evidence="2" id="KW-1185">Reference proteome</keyword>
<comment type="caution">
    <text evidence="1">The sequence shown here is derived from an EMBL/GenBank/DDBJ whole genome shotgun (WGS) entry which is preliminary data.</text>
</comment>
<protein>
    <submittedName>
        <fullName evidence="1">Uncharacterized protein</fullName>
    </submittedName>
</protein>
<dbReference type="Proteomes" id="UP001626550">
    <property type="component" value="Unassembled WGS sequence"/>
</dbReference>
<accession>A0ABD2Q841</accession>
<sequence length="86" mass="9832">MDLQTIGWAKDHDVQLLQVQLTDLKLGGTKLDAHYLRLVESQIGSSNLQSIPDLIIGWNAKSERQKNTNTAELPFYLDKRRKVRSL</sequence>
<organism evidence="1 2">
    <name type="scientific">Cichlidogyrus casuarinus</name>
    <dbReference type="NCBI Taxonomy" id="1844966"/>
    <lineage>
        <taxon>Eukaryota</taxon>
        <taxon>Metazoa</taxon>
        <taxon>Spiralia</taxon>
        <taxon>Lophotrochozoa</taxon>
        <taxon>Platyhelminthes</taxon>
        <taxon>Monogenea</taxon>
        <taxon>Monopisthocotylea</taxon>
        <taxon>Dactylogyridea</taxon>
        <taxon>Ancyrocephalidae</taxon>
        <taxon>Cichlidogyrus</taxon>
    </lineage>
</organism>
<evidence type="ECO:0000313" key="1">
    <source>
        <dbReference type="EMBL" id="KAL3315724.1"/>
    </source>
</evidence>
<name>A0ABD2Q841_9PLAT</name>